<keyword evidence="6" id="KW-0808">Transferase</keyword>
<evidence type="ECO:0000313" key="7">
    <source>
        <dbReference type="Proteomes" id="UP000243629"/>
    </source>
</evidence>
<dbReference type="PANTHER" id="PTHR24567:SF26">
    <property type="entry name" value="REGULATORY PROTEIN YEIL"/>
    <property type="match status" value="1"/>
</dbReference>
<evidence type="ECO:0000313" key="6">
    <source>
        <dbReference type="EMBL" id="SFM32882.1"/>
    </source>
</evidence>
<keyword evidence="1" id="KW-0805">Transcription regulation</keyword>
<keyword evidence="7" id="KW-1185">Reference proteome</keyword>
<dbReference type="EMBL" id="FOUI01000003">
    <property type="protein sequence ID" value="SFM32882.1"/>
    <property type="molecule type" value="Genomic_DNA"/>
</dbReference>
<evidence type="ECO:0000259" key="4">
    <source>
        <dbReference type="PROSITE" id="PS50042"/>
    </source>
</evidence>
<dbReference type="SMART" id="SM00100">
    <property type="entry name" value="cNMP"/>
    <property type="match status" value="1"/>
</dbReference>
<organism evidence="6 7">
    <name type="scientific">Halopseudomonas yangmingensis</name>
    <dbReference type="NCBI Taxonomy" id="1720063"/>
    <lineage>
        <taxon>Bacteria</taxon>
        <taxon>Pseudomonadati</taxon>
        <taxon>Pseudomonadota</taxon>
        <taxon>Gammaproteobacteria</taxon>
        <taxon>Pseudomonadales</taxon>
        <taxon>Pseudomonadaceae</taxon>
        <taxon>Halopseudomonas</taxon>
    </lineage>
</organism>
<keyword evidence="3" id="KW-0804">Transcription</keyword>
<name>A0A1I4PYI6_9GAMM</name>
<dbReference type="InterPro" id="IPR000595">
    <property type="entry name" value="cNMP-bd_dom"/>
</dbReference>
<keyword evidence="6" id="KW-0418">Kinase</keyword>
<protein>
    <submittedName>
        <fullName evidence="6">cAMP-binding domain of CRP or a regulatory subunit of cAMP-dependent protein kinases</fullName>
    </submittedName>
</protein>
<dbReference type="Proteomes" id="UP000243629">
    <property type="component" value="Unassembled WGS sequence"/>
</dbReference>
<evidence type="ECO:0000256" key="2">
    <source>
        <dbReference type="ARBA" id="ARBA00023125"/>
    </source>
</evidence>
<dbReference type="InterPro" id="IPR014710">
    <property type="entry name" value="RmlC-like_jellyroll"/>
</dbReference>
<dbReference type="PROSITE" id="PS50042">
    <property type="entry name" value="CNMP_BINDING_3"/>
    <property type="match status" value="1"/>
</dbReference>
<evidence type="ECO:0000259" key="5">
    <source>
        <dbReference type="PROSITE" id="PS51063"/>
    </source>
</evidence>
<gene>
    <name evidence="6" type="ORF">SAMN05216217_103186</name>
</gene>
<keyword evidence="2" id="KW-0238">DNA-binding</keyword>
<sequence length="247" mass="28266">MTDIKTTIMKTHTGLNMTLSKEQRTQVLMHPMFSGFSTEIQDELLSEAQYREHHPQHLILRQGDTAERFFLVLEGKVKLFRISADGKEKVVEIIQPGHTFAEAVMFMNKPLYPVCAESLDAVKLISFSNRMMLDYLERYPKICLHLLGHLSIRLHQRLDELENLTLQNATQRFALYLVSQIKDRTEDCVEMDLMLPKGLIAARLSIKPETLSRVMATLRGDGLIESRGRHITIPSVSRLLSEFSAEA</sequence>
<feature type="domain" description="HTH crp-type" evidence="5">
    <location>
        <begin position="167"/>
        <end position="237"/>
    </location>
</feature>
<dbReference type="GO" id="GO:0003677">
    <property type="term" value="F:DNA binding"/>
    <property type="evidence" value="ECO:0007669"/>
    <property type="project" value="UniProtKB-KW"/>
</dbReference>
<dbReference type="InterPro" id="IPR050397">
    <property type="entry name" value="Env_Response_Regulators"/>
</dbReference>
<dbReference type="SMART" id="SM00419">
    <property type="entry name" value="HTH_CRP"/>
    <property type="match status" value="1"/>
</dbReference>
<dbReference type="Gene3D" id="2.60.120.10">
    <property type="entry name" value="Jelly Rolls"/>
    <property type="match status" value="1"/>
</dbReference>
<feature type="domain" description="Cyclic nucleotide-binding" evidence="4">
    <location>
        <begin position="32"/>
        <end position="110"/>
    </location>
</feature>
<dbReference type="GO" id="GO:0016301">
    <property type="term" value="F:kinase activity"/>
    <property type="evidence" value="ECO:0007669"/>
    <property type="project" value="UniProtKB-KW"/>
</dbReference>
<dbReference type="Gene3D" id="1.10.10.10">
    <property type="entry name" value="Winged helix-like DNA-binding domain superfamily/Winged helix DNA-binding domain"/>
    <property type="match status" value="1"/>
</dbReference>
<dbReference type="PANTHER" id="PTHR24567">
    <property type="entry name" value="CRP FAMILY TRANSCRIPTIONAL REGULATORY PROTEIN"/>
    <property type="match status" value="1"/>
</dbReference>
<dbReference type="SUPFAM" id="SSF51206">
    <property type="entry name" value="cAMP-binding domain-like"/>
    <property type="match status" value="1"/>
</dbReference>
<dbReference type="CDD" id="cd00038">
    <property type="entry name" value="CAP_ED"/>
    <property type="match status" value="1"/>
</dbReference>
<dbReference type="InterPro" id="IPR018490">
    <property type="entry name" value="cNMP-bd_dom_sf"/>
</dbReference>
<proteinExistence type="predicted"/>
<dbReference type="Pfam" id="PF00027">
    <property type="entry name" value="cNMP_binding"/>
    <property type="match status" value="1"/>
</dbReference>
<dbReference type="STRING" id="1720063.SAMN05216217_103186"/>
<dbReference type="PROSITE" id="PS51063">
    <property type="entry name" value="HTH_CRP_2"/>
    <property type="match status" value="1"/>
</dbReference>
<dbReference type="InterPro" id="IPR012318">
    <property type="entry name" value="HTH_CRP"/>
</dbReference>
<dbReference type="InterPro" id="IPR036388">
    <property type="entry name" value="WH-like_DNA-bd_sf"/>
</dbReference>
<dbReference type="AlphaFoldDB" id="A0A1I4PYI6"/>
<dbReference type="Pfam" id="PF13545">
    <property type="entry name" value="HTH_Crp_2"/>
    <property type="match status" value="1"/>
</dbReference>
<evidence type="ECO:0000256" key="3">
    <source>
        <dbReference type="ARBA" id="ARBA00023163"/>
    </source>
</evidence>
<reference evidence="7" key="1">
    <citation type="submission" date="2016-10" db="EMBL/GenBank/DDBJ databases">
        <authorList>
            <person name="Varghese N."/>
            <person name="Submissions S."/>
        </authorList>
    </citation>
    <scope>NUCLEOTIDE SEQUENCE [LARGE SCALE GENOMIC DNA]</scope>
    <source>
        <strain evidence="7">DSM 24213</strain>
    </source>
</reference>
<accession>A0A1I4PYI6</accession>
<dbReference type="SUPFAM" id="SSF46785">
    <property type="entry name" value="Winged helix' DNA-binding domain"/>
    <property type="match status" value="1"/>
</dbReference>
<dbReference type="GO" id="GO:0005829">
    <property type="term" value="C:cytosol"/>
    <property type="evidence" value="ECO:0007669"/>
    <property type="project" value="TreeGrafter"/>
</dbReference>
<evidence type="ECO:0000256" key="1">
    <source>
        <dbReference type="ARBA" id="ARBA00023015"/>
    </source>
</evidence>
<dbReference type="GO" id="GO:0003700">
    <property type="term" value="F:DNA-binding transcription factor activity"/>
    <property type="evidence" value="ECO:0007669"/>
    <property type="project" value="TreeGrafter"/>
</dbReference>
<dbReference type="InterPro" id="IPR036390">
    <property type="entry name" value="WH_DNA-bd_sf"/>
</dbReference>